<dbReference type="KEGG" id="kal:KALB_5100"/>
<feature type="domain" description="Lipocalin-like" evidence="2">
    <location>
        <begin position="87"/>
        <end position="151"/>
    </location>
</feature>
<dbReference type="Pfam" id="PF13924">
    <property type="entry name" value="Lipocalin_5"/>
    <property type="match status" value="1"/>
</dbReference>
<dbReference type="EMBL" id="CP007155">
    <property type="protein sequence ID" value="AHH98462.1"/>
    <property type="molecule type" value="Genomic_DNA"/>
</dbReference>
<dbReference type="RefSeq" id="WP_025358472.1">
    <property type="nucleotide sequence ID" value="NZ_CP007155.1"/>
</dbReference>
<feature type="chain" id="PRO_5039332096" description="Lipocalin-like domain-containing protein" evidence="1">
    <location>
        <begin position="25"/>
        <end position="156"/>
    </location>
</feature>
<protein>
    <recommendedName>
        <fullName evidence="2">Lipocalin-like domain-containing protein</fullName>
    </recommendedName>
</protein>
<reference evidence="3 4" key="1">
    <citation type="journal article" date="2014" name="BMC Genomics">
        <title>Complete genome sequence of producer of the glycopeptide antibiotic Aculeximycin Kutzneria albida DSM 43870T, a representative of minor genus of Pseudonocardiaceae.</title>
        <authorList>
            <person name="Rebets Y."/>
            <person name="Tokovenko B."/>
            <person name="Lushchyk I."/>
            <person name="Ruckert C."/>
            <person name="Zaburannyi N."/>
            <person name="Bechthold A."/>
            <person name="Kalinowski J."/>
            <person name="Luzhetskyy A."/>
        </authorList>
    </citation>
    <scope>NUCLEOTIDE SEQUENCE [LARGE SCALE GENOMIC DNA]</scope>
    <source>
        <strain evidence="3">DSM 43870</strain>
    </source>
</reference>
<dbReference type="OrthoDB" id="118834at2"/>
<gene>
    <name evidence="3" type="ORF">KALB_5100</name>
</gene>
<evidence type="ECO:0000259" key="2">
    <source>
        <dbReference type="Pfam" id="PF13924"/>
    </source>
</evidence>
<accession>W5WC32</accession>
<dbReference type="InterPro" id="IPR006311">
    <property type="entry name" value="TAT_signal"/>
</dbReference>
<evidence type="ECO:0000313" key="3">
    <source>
        <dbReference type="EMBL" id="AHH98462.1"/>
    </source>
</evidence>
<proteinExistence type="predicted"/>
<keyword evidence="4" id="KW-1185">Reference proteome</keyword>
<dbReference type="Proteomes" id="UP000019225">
    <property type="component" value="Chromosome"/>
</dbReference>
<keyword evidence="1" id="KW-0732">Signal</keyword>
<feature type="signal peptide" evidence="1">
    <location>
        <begin position="1"/>
        <end position="24"/>
    </location>
</feature>
<dbReference type="AlphaFoldDB" id="W5WC32"/>
<dbReference type="InterPro" id="IPR024311">
    <property type="entry name" value="Lipocalin-like"/>
</dbReference>
<dbReference type="STRING" id="1449976.KALB_5100"/>
<dbReference type="PROSITE" id="PS51318">
    <property type="entry name" value="TAT"/>
    <property type="match status" value="1"/>
</dbReference>
<evidence type="ECO:0000256" key="1">
    <source>
        <dbReference type="SAM" id="SignalP"/>
    </source>
</evidence>
<organism evidence="3 4">
    <name type="scientific">Kutzneria albida DSM 43870</name>
    <dbReference type="NCBI Taxonomy" id="1449976"/>
    <lineage>
        <taxon>Bacteria</taxon>
        <taxon>Bacillati</taxon>
        <taxon>Actinomycetota</taxon>
        <taxon>Actinomycetes</taxon>
        <taxon>Pseudonocardiales</taxon>
        <taxon>Pseudonocardiaceae</taxon>
        <taxon>Kutzneria</taxon>
    </lineage>
</organism>
<sequence>MTTNLARRGVLAAMVAGAVSTVGAATAFAATKPTLVSTWDLAVYQVLGPNGEVTYESRAPQSRGRLTYTAEHAMSAVLELAAPGGTRKVVAYAGTWTLAGDVVSHSVLTSLEASWVGTVHRRQVLLQGDVLSLTVLDPAPGQAPSRLIWHRAAPNH</sequence>
<evidence type="ECO:0000313" key="4">
    <source>
        <dbReference type="Proteomes" id="UP000019225"/>
    </source>
</evidence>
<name>W5WC32_9PSEU</name>
<dbReference type="HOGENOM" id="CLU_1684285_0_0_11"/>